<evidence type="ECO:0000256" key="1">
    <source>
        <dbReference type="ARBA" id="ARBA00022490"/>
    </source>
</evidence>
<dbReference type="eggNOG" id="COG2344">
    <property type="taxonomic scope" value="Bacteria"/>
</dbReference>
<dbReference type="NCBIfam" id="NF003993">
    <property type="entry name" value="PRK05472.2-2"/>
    <property type="match status" value="1"/>
</dbReference>
<comment type="similarity">
    <text evidence="7">Belongs to the transcriptional regulatory Rex family.</text>
</comment>
<dbReference type="Pfam" id="PF02629">
    <property type="entry name" value="CoA_binding"/>
    <property type="match status" value="1"/>
</dbReference>
<comment type="function">
    <text evidence="7">Modulates transcription in response to changes in cellular NADH/NAD(+) redox state.</text>
</comment>
<dbReference type="GO" id="GO:0003700">
    <property type="term" value="F:DNA-binding transcription factor activity"/>
    <property type="evidence" value="ECO:0007669"/>
    <property type="project" value="UniProtKB-UniRule"/>
</dbReference>
<dbReference type="InterPro" id="IPR058236">
    <property type="entry name" value="Rex_actinobacterial-type"/>
</dbReference>
<dbReference type="InterPro" id="IPR036388">
    <property type="entry name" value="WH-like_DNA-bd_sf"/>
</dbReference>
<dbReference type="RefSeq" id="WP_124259161.1">
    <property type="nucleotide sequence ID" value="NZ_JAJNCM010000005.1"/>
</dbReference>
<dbReference type="Gene3D" id="1.10.10.10">
    <property type="entry name" value="Winged helix-like DNA-binding domain superfamily/Winged helix DNA-binding domain"/>
    <property type="match status" value="1"/>
</dbReference>
<keyword evidence="2 7" id="KW-0678">Repressor</keyword>
<dbReference type="NCBIfam" id="NF003994">
    <property type="entry name" value="PRK05472.2-3"/>
    <property type="match status" value="1"/>
</dbReference>
<keyword evidence="6 7" id="KW-0804">Transcription</keyword>
<evidence type="ECO:0000256" key="6">
    <source>
        <dbReference type="ARBA" id="ARBA00023163"/>
    </source>
</evidence>
<dbReference type="PANTHER" id="PTHR35786">
    <property type="entry name" value="REDOX-SENSING TRANSCRIPTIONAL REPRESSOR REX"/>
    <property type="match status" value="1"/>
</dbReference>
<feature type="region of interest" description="Disordered" evidence="8">
    <location>
        <begin position="1"/>
        <end position="27"/>
    </location>
</feature>
<dbReference type="EMBL" id="CCSD01000045">
    <property type="protein sequence ID" value="CDZ87869.1"/>
    <property type="molecule type" value="Genomic_DNA"/>
</dbReference>
<dbReference type="InterPro" id="IPR009718">
    <property type="entry name" value="Rex_DNA-bd_C_dom"/>
</dbReference>
<gene>
    <name evidence="7" type="primary">rex</name>
    <name evidence="10" type="ORF">RHRU231_350086</name>
</gene>
<comment type="subcellular location">
    <subcellularLocation>
        <location evidence="7">Cytoplasm</location>
    </subcellularLocation>
</comment>
<feature type="compositionally biased region" description="Polar residues" evidence="8">
    <location>
        <begin position="300"/>
        <end position="322"/>
    </location>
</feature>
<feature type="binding site" evidence="7">
    <location>
        <begin position="116"/>
        <end position="121"/>
    </location>
    <ligand>
        <name>NAD(+)</name>
        <dbReference type="ChEBI" id="CHEBI:57540"/>
    </ligand>
</feature>
<evidence type="ECO:0000256" key="4">
    <source>
        <dbReference type="ARBA" id="ARBA00023027"/>
    </source>
</evidence>
<keyword evidence="4 7" id="KW-0520">NAD</keyword>
<feature type="domain" description="CoA-binding" evidence="9">
    <location>
        <begin position="105"/>
        <end position="206"/>
    </location>
</feature>
<dbReference type="SMART" id="SM00881">
    <property type="entry name" value="CoA_binding"/>
    <property type="match status" value="1"/>
</dbReference>
<dbReference type="GO" id="GO:0003677">
    <property type="term" value="F:DNA binding"/>
    <property type="evidence" value="ECO:0007669"/>
    <property type="project" value="UniProtKB-UniRule"/>
</dbReference>
<dbReference type="Gene3D" id="3.40.50.720">
    <property type="entry name" value="NAD(P)-binding Rossmann-like Domain"/>
    <property type="match status" value="1"/>
</dbReference>
<proteinExistence type="inferred from homology"/>
<dbReference type="InterPro" id="IPR003781">
    <property type="entry name" value="CoA-bd"/>
</dbReference>
<feature type="region of interest" description="Disordered" evidence="8">
    <location>
        <begin position="253"/>
        <end position="322"/>
    </location>
</feature>
<dbReference type="AlphaFoldDB" id="A0A098BGN7"/>
<organism evidence="10 11">
    <name type="scientific">Rhodococcus ruber</name>
    <dbReference type="NCBI Taxonomy" id="1830"/>
    <lineage>
        <taxon>Bacteria</taxon>
        <taxon>Bacillati</taxon>
        <taxon>Actinomycetota</taxon>
        <taxon>Actinomycetes</taxon>
        <taxon>Mycobacteriales</taxon>
        <taxon>Nocardiaceae</taxon>
        <taxon>Rhodococcus</taxon>
    </lineage>
</organism>
<feature type="compositionally biased region" description="Low complexity" evidence="8">
    <location>
        <begin position="273"/>
        <end position="299"/>
    </location>
</feature>
<sequence length="322" mass="32746">MTELHPPQGDAARGGVAEVDGGASPGVPVRDIPQATVTRLATYLRVLGMLADEGTLIVSSEELATASGVGSAKLRKDLSFLGPNGVRGVGYDVLRLQARIENALGLDRGHRVVLVGVGNLGRALAGYAGFDRRGFTMAGLFDADPARVGTRVGNLTIRHVDGLEAAARELAATIGVIATPDDAAQGVCDLLVRSGVRSVLSFAAAPLEVPDHVEVRRVDLSVEMQVLSFHSARNDTPVDGGRAGLPDIRRVASGEARRAATGASRLTAQRASATGRTAPGATGRTAPGATGRTAPGATGFTASGTPSPVASAATRNGSVIAP</sequence>
<dbReference type="InterPro" id="IPR036291">
    <property type="entry name" value="NAD(P)-bd_dom_sf"/>
</dbReference>
<protein>
    <recommendedName>
        <fullName evidence="7">Redox-sensing transcriptional repressor Rex</fullName>
    </recommendedName>
</protein>
<evidence type="ECO:0000256" key="5">
    <source>
        <dbReference type="ARBA" id="ARBA00023125"/>
    </source>
</evidence>
<dbReference type="GO" id="GO:0045892">
    <property type="term" value="P:negative regulation of DNA-templated transcription"/>
    <property type="evidence" value="ECO:0007669"/>
    <property type="project" value="InterPro"/>
</dbReference>
<dbReference type="SUPFAM" id="SSF51735">
    <property type="entry name" value="NAD(P)-binding Rossmann-fold domains"/>
    <property type="match status" value="1"/>
</dbReference>
<accession>A0A098BGN7</accession>
<name>A0A098BGN7_9NOCA</name>
<dbReference type="Proteomes" id="UP000042997">
    <property type="component" value="Unassembled WGS sequence"/>
</dbReference>
<feature type="DNA-binding region" description="H-T-H motif" evidence="7">
    <location>
        <begin position="42"/>
        <end position="81"/>
    </location>
</feature>
<keyword evidence="3 7" id="KW-0805">Transcription regulation</keyword>
<evidence type="ECO:0000256" key="2">
    <source>
        <dbReference type="ARBA" id="ARBA00022491"/>
    </source>
</evidence>
<dbReference type="GO" id="GO:0005737">
    <property type="term" value="C:cytoplasm"/>
    <property type="evidence" value="ECO:0007669"/>
    <property type="project" value="UniProtKB-SubCell"/>
</dbReference>
<keyword evidence="5 7" id="KW-0238">DNA-binding</keyword>
<dbReference type="SUPFAM" id="SSF46785">
    <property type="entry name" value="Winged helix' DNA-binding domain"/>
    <property type="match status" value="1"/>
</dbReference>
<dbReference type="InterPro" id="IPR022876">
    <property type="entry name" value="Tscrpt_rep_Rex"/>
</dbReference>
<evidence type="ECO:0000259" key="9">
    <source>
        <dbReference type="SMART" id="SM00881"/>
    </source>
</evidence>
<evidence type="ECO:0000256" key="3">
    <source>
        <dbReference type="ARBA" id="ARBA00023015"/>
    </source>
</evidence>
<dbReference type="Pfam" id="PF06971">
    <property type="entry name" value="Put_DNA-bind_N"/>
    <property type="match status" value="1"/>
</dbReference>
<dbReference type="InterPro" id="IPR036390">
    <property type="entry name" value="WH_DNA-bd_sf"/>
</dbReference>
<comment type="subunit">
    <text evidence="7">Homodimer.</text>
</comment>
<dbReference type="GO" id="GO:0051775">
    <property type="term" value="P:response to redox state"/>
    <property type="evidence" value="ECO:0007669"/>
    <property type="project" value="InterPro"/>
</dbReference>
<dbReference type="NCBIfam" id="NF003992">
    <property type="entry name" value="PRK05472.2-1"/>
    <property type="match status" value="1"/>
</dbReference>
<evidence type="ECO:0000313" key="10">
    <source>
        <dbReference type="EMBL" id="CDZ87869.1"/>
    </source>
</evidence>
<dbReference type="HAMAP" id="MF_01131">
    <property type="entry name" value="Rex"/>
    <property type="match status" value="1"/>
</dbReference>
<evidence type="ECO:0000256" key="7">
    <source>
        <dbReference type="HAMAP-Rule" id="MF_01131"/>
    </source>
</evidence>
<evidence type="ECO:0000256" key="8">
    <source>
        <dbReference type="SAM" id="MobiDB-lite"/>
    </source>
</evidence>
<reference evidence="10 11" key="1">
    <citation type="journal article" date="2014" name="Genome Announc.">
        <title>Draft Genome Sequence of Propane- and Butane-Oxidizing Actinobacterium Rhodococcus ruber IEGM 231.</title>
        <authorList>
            <person name="Ivshina I.B."/>
            <person name="Kuyukina M.S."/>
            <person name="Krivoruchko A.V."/>
            <person name="Barbe V."/>
            <person name="Fischer C."/>
        </authorList>
    </citation>
    <scope>NUCLEOTIDE SEQUENCE [LARGE SCALE GENOMIC DNA]</scope>
</reference>
<keyword evidence="1 7" id="KW-0963">Cytoplasm</keyword>
<dbReference type="PANTHER" id="PTHR35786:SF1">
    <property type="entry name" value="REDOX-SENSING TRANSCRIPTIONAL REPRESSOR REX 1"/>
    <property type="match status" value="1"/>
</dbReference>
<dbReference type="NCBIfam" id="NF003996">
    <property type="entry name" value="PRK05472.2-5"/>
    <property type="match status" value="1"/>
</dbReference>
<dbReference type="NCBIfam" id="NF003995">
    <property type="entry name" value="PRK05472.2-4"/>
    <property type="match status" value="1"/>
</dbReference>
<evidence type="ECO:0000313" key="11">
    <source>
        <dbReference type="Proteomes" id="UP000042997"/>
    </source>
</evidence>